<evidence type="ECO:0000256" key="1">
    <source>
        <dbReference type="SAM" id="Phobius"/>
    </source>
</evidence>
<dbReference type="PROSITE" id="PS00409">
    <property type="entry name" value="PROKAR_NTER_METHYL"/>
    <property type="match status" value="1"/>
</dbReference>
<keyword evidence="1" id="KW-0472">Membrane</keyword>
<dbReference type="AlphaFoldDB" id="A0A318IXL7"/>
<dbReference type="EMBL" id="QJKB01000009">
    <property type="protein sequence ID" value="PXX40055.1"/>
    <property type="molecule type" value="Genomic_DNA"/>
</dbReference>
<dbReference type="InterPro" id="IPR012902">
    <property type="entry name" value="N_methyl_site"/>
</dbReference>
<dbReference type="Pfam" id="PF07963">
    <property type="entry name" value="N_methyl"/>
    <property type="match status" value="1"/>
</dbReference>
<keyword evidence="1" id="KW-1133">Transmembrane helix</keyword>
<dbReference type="SUPFAM" id="SSF54523">
    <property type="entry name" value="Pili subunits"/>
    <property type="match status" value="1"/>
</dbReference>
<dbReference type="GO" id="GO:0043683">
    <property type="term" value="P:type IV pilus assembly"/>
    <property type="evidence" value="ECO:0007669"/>
    <property type="project" value="InterPro"/>
</dbReference>
<keyword evidence="3" id="KW-1185">Reference proteome</keyword>
<dbReference type="InterPro" id="IPR045584">
    <property type="entry name" value="Pilin-like"/>
</dbReference>
<accession>A0A318IXL7</accession>
<dbReference type="InterPro" id="IPR031982">
    <property type="entry name" value="PilE-like"/>
</dbReference>
<reference evidence="2 3" key="1">
    <citation type="submission" date="2018-05" db="EMBL/GenBank/DDBJ databases">
        <title>Genomic Encyclopedia of Type Strains, Phase IV (KMG-IV): sequencing the most valuable type-strain genomes for metagenomic binning, comparative biology and taxonomic classification.</title>
        <authorList>
            <person name="Goeker M."/>
        </authorList>
    </citation>
    <scope>NUCLEOTIDE SEQUENCE [LARGE SCALE GENOMIC DNA]</scope>
    <source>
        <strain evidence="2 3">DSM 19792</strain>
    </source>
</reference>
<sequence>MLPRKTEKGFTLIEVMIVVVILALIGAVAVPSYLDNVRKGRRNDAKAKLTENVQFLEAFLAINEKYDVDKGGTAVALPILVSPAGATGGNVDYNISFAIPTTPTTYRIQAVPVNKMAGDACGTLTIDNAGARTASGALGMANCWYK</sequence>
<organism evidence="2 3">
    <name type="scientific">Undibacterium pigrum</name>
    <dbReference type="NCBI Taxonomy" id="401470"/>
    <lineage>
        <taxon>Bacteria</taxon>
        <taxon>Pseudomonadati</taxon>
        <taxon>Pseudomonadota</taxon>
        <taxon>Betaproteobacteria</taxon>
        <taxon>Burkholderiales</taxon>
        <taxon>Oxalobacteraceae</taxon>
        <taxon>Undibacterium</taxon>
    </lineage>
</organism>
<protein>
    <submittedName>
        <fullName evidence="2">Type IV pilus assembly protein PilE</fullName>
    </submittedName>
</protein>
<evidence type="ECO:0000313" key="2">
    <source>
        <dbReference type="EMBL" id="PXX40055.1"/>
    </source>
</evidence>
<dbReference type="RefSeq" id="WP_211324394.1">
    <property type="nucleotide sequence ID" value="NZ_QJKB01000009.1"/>
</dbReference>
<dbReference type="Gene3D" id="3.30.700.10">
    <property type="entry name" value="Glycoprotein, Type 4 Pilin"/>
    <property type="match status" value="1"/>
</dbReference>
<comment type="caution">
    <text evidence="2">The sequence shown here is derived from an EMBL/GenBank/DDBJ whole genome shotgun (WGS) entry which is preliminary data.</text>
</comment>
<gene>
    <name evidence="2" type="ORF">DFR42_109168</name>
</gene>
<proteinExistence type="predicted"/>
<dbReference type="Pfam" id="PF16732">
    <property type="entry name" value="ComP_DUS"/>
    <property type="match status" value="1"/>
</dbReference>
<name>A0A318IXL7_9BURK</name>
<keyword evidence="1" id="KW-0812">Transmembrane</keyword>
<dbReference type="NCBIfam" id="TIGR02532">
    <property type="entry name" value="IV_pilin_GFxxxE"/>
    <property type="match status" value="1"/>
</dbReference>
<dbReference type="Proteomes" id="UP000247792">
    <property type="component" value="Unassembled WGS sequence"/>
</dbReference>
<evidence type="ECO:0000313" key="3">
    <source>
        <dbReference type="Proteomes" id="UP000247792"/>
    </source>
</evidence>
<feature type="transmembrane region" description="Helical" evidence="1">
    <location>
        <begin position="12"/>
        <end position="34"/>
    </location>
</feature>